<keyword evidence="2" id="KW-1133">Transmembrane helix</keyword>
<organism evidence="3 4">
    <name type="scientific">Streptomyces tateyamensis</name>
    <dbReference type="NCBI Taxonomy" id="565073"/>
    <lineage>
        <taxon>Bacteria</taxon>
        <taxon>Bacillati</taxon>
        <taxon>Actinomycetota</taxon>
        <taxon>Actinomycetes</taxon>
        <taxon>Kitasatosporales</taxon>
        <taxon>Streptomycetaceae</taxon>
        <taxon>Streptomyces</taxon>
    </lineage>
</organism>
<name>A0A2V4MV33_9ACTN</name>
<comment type="caution">
    <text evidence="3">The sequence shown here is derived from an EMBL/GenBank/DDBJ whole genome shotgun (WGS) entry which is preliminary data.</text>
</comment>
<accession>A0A2V4MV33</accession>
<protein>
    <submittedName>
        <fullName evidence="3">Uncharacterized protein</fullName>
    </submittedName>
</protein>
<feature type="transmembrane region" description="Helical" evidence="2">
    <location>
        <begin position="27"/>
        <end position="46"/>
    </location>
</feature>
<keyword evidence="2" id="KW-0472">Membrane</keyword>
<evidence type="ECO:0000256" key="1">
    <source>
        <dbReference type="SAM" id="MobiDB-lite"/>
    </source>
</evidence>
<evidence type="ECO:0000313" key="3">
    <source>
        <dbReference type="EMBL" id="PYC69776.1"/>
    </source>
</evidence>
<keyword evidence="4" id="KW-1185">Reference proteome</keyword>
<dbReference type="EMBL" id="PYBW01000127">
    <property type="protein sequence ID" value="PYC69776.1"/>
    <property type="molecule type" value="Genomic_DNA"/>
</dbReference>
<feature type="region of interest" description="Disordered" evidence="1">
    <location>
        <begin position="1"/>
        <end position="21"/>
    </location>
</feature>
<keyword evidence="2" id="KW-0812">Transmembrane</keyword>
<reference evidence="3 4" key="1">
    <citation type="submission" date="2018-03" db="EMBL/GenBank/DDBJ databases">
        <title>Bioinformatic expansion and discovery of thiopeptide antibiotics.</title>
        <authorList>
            <person name="Schwalen C.J."/>
            <person name="Hudson G.A."/>
            <person name="Mitchell D.A."/>
        </authorList>
    </citation>
    <scope>NUCLEOTIDE SEQUENCE [LARGE SCALE GENOMIC DNA]</scope>
    <source>
        <strain evidence="3 4">ATCC 21389</strain>
    </source>
</reference>
<gene>
    <name evidence="3" type="ORF">C7C46_27815</name>
</gene>
<dbReference type="AlphaFoldDB" id="A0A2V4MV33"/>
<evidence type="ECO:0000256" key="2">
    <source>
        <dbReference type="SAM" id="Phobius"/>
    </source>
</evidence>
<sequence length="79" mass="8393">MTRSPRRPNPSGHPNPPGGRFRPADQVVLVVILVLAAVLTVARVPATTVLELLTGAGAVATGLLQRRPAHGPAPRRRHR</sequence>
<evidence type="ECO:0000313" key="4">
    <source>
        <dbReference type="Proteomes" id="UP000248039"/>
    </source>
</evidence>
<proteinExistence type="predicted"/>
<dbReference type="Proteomes" id="UP000248039">
    <property type="component" value="Unassembled WGS sequence"/>
</dbReference>
<dbReference type="RefSeq" id="WP_110672693.1">
    <property type="nucleotide sequence ID" value="NZ_PYBW01000127.1"/>
</dbReference>
<feature type="compositionally biased region" description="Pro residues" evidence="1">
    <location>
        <begin position="7"/>
        <end position="17"/>
    </location>
</feature>